<evidence type="ECO:0000313" key="2">
    <source>
        <dbReference type="EMBL" id="KAF2216123.1"/>
    </source>
</evidence>
<dbReference type="Proteomes" id="UP000799539">
    <property type="component" value="Unassembled WGS sequence"/>
</dbReference>
<reference evidence="2" key="1">
    <citation type="journal article" date="2020" name="Stud. Mycol.">
        <title>101 Dothideomycetes genomes: a test case for predicting lifestyles and emergence of pathogens.</title>
        <authorList>
            <person name="Haridas S."/>
            <person name="Albert R."/>
            <person name="Binder M."/>
            <person name="Bloem J."/>
            <person name="Labutti K."/>
            <person name="Salamov A."/>
            <person name="Andreopoulos B."/>
            <person name="Baker S."/>
            <person name="Barry K."/>
            <person name="Bills G."/>
            <person name="Bluhm B."/>
            <person name="Cannon C."/>
            <person name="Castanera R."/>
            <person name="Culley D."/>
            <person name="Daum C."/>
            <person name="Ezra D."/>
            <person name="Gonzalez J."/>
            <person name="Henrissat B."/>
            <person name="Kuo A."/>
            <person name="Liang C."/>
            <person name="Lipzen A."/>
            <person name="Lutzoni F."/>
            <person name="Magnuson J."/>
            <person name="Mondo S."/>
            <person name="Nolan M."/>
            <person name="Ohm R."/>
            <person name="Pangilinan J."/>
            <person name="Park H.-J."/>
            <person name="Ramirez L."/>
            <person name="Alfaro M."/>
            <person name="Sun H."/>
            <person name="Tritt A."/>
            <person name="Yoshinaga Y."/>
            <person name="Zwiers L.-H."/>
            <person name="Turgeon B."/>
            <person name="Goodwin S."/>
            <person name="Spatafora J."/>
            <person name="Crous P."/>
            <person name="Grigoriev I."/>
        </authorList>
    </citation>
    <scope>NUCLEOTIDE SEQUENCE</scope>
    <source>
        <strain evidence="2">SCOH1-5</strain>
    </source>
</reference>
<feature type="compositionally biased region" description="Low complexity" evidence="1">
    <location>
        <begin position="48"/>
        <end position="59"/>
    </location>
</feature>
<feature type="compositionally biased region" description="Basic and acidic residues" evidence="1">
    <location>
        <begin position="60"/>
        <end position="86"/>
    </location>
</feature>
<sequence>MIAVCSMSAVIALEVAKIISSQWSEKARRQQPKLCITDKAGLFATSSPDISAASSSSHNSTEKVSSKDNRLRATRSAAHERQEHKMSSHKRRHETTDLIDETSTGEPGPGALTDDRMRSTNLAFITGTNLITGANQYELPIRPAATGLYATNPPPPSLEARTQPGMRIADLLNPSMDSAATPNITREPTSDQNAAGNDGGVGTADAMGVDEMVSRIKTLTLLELVHLAEHVWMEAYARGIKQFGGLLGGFFASGDDPPPSKFDEARSRKVIEEGKEVLQKAEEGRKRRKVMKKSITQGVKMVEEGWLKVRENSLALSGRDAEGR</sequence>
<dbReference type="AlphaFoldDB" id="A0A6A6FRP9"/>
<organism evidence="2 3">
    <name type="scientific">Cercospora zeae-maydis SCOH1-5</name>
    <dbReference type="NCBI Taxonomy" id="717836"/>
    <lineage>
        <taxon>Eukaryota</taxon>
        <taxon>Fungi</taxon>
        <taxon>Dikarya</taxon>
        <taxon>Ascomycota</taxon>
        <taxon>Pezizomycotina</taxon>
        <taxon>Dothideomycetes</taxon>
        <taxon>Dothideomycetidae</taxon>
        <taxon>Mycosphaerellales</taxon>
        <taxon>Mycosphaerellaceae</taxon>
        <taxon>Cercospora</taxon>
    </lineage>
</organism>
<evidence type="ECO:0000256" key="1">
    <source>
        <dbReference type="SAM" id="MobiDB-lite"/>
    </source>
</evidence>
<name>A0A6A6FRP9_9PEZI</name>
<proteinExistence type="predicted"/>
<feature type="region of interest" description="Disordered" evidence="1">
    <location>
        <begin position="48"/>
        <end position="115"/>
    </location>
</feature>
<keyword evidence="3" id="KW-1185">Reference proteome</keyword>
<dbReference type="EMBL" id="ML992664">
    <property type="protein sequence ID" value="KAF2216123.1"/>
    <property type="molecule type" value="Genomic_DNA"/>
</dbReference>
<accession>A0A6A6FRP9</accession>
<evidence type="ECO:0000313" key="3">
    <source>
        <dbReference type="Proteomes" id="UP000799539"/>
    </source>
</evidence>
<protein>
    <submittedName>
        <fullName evidence="2">Uncharacterized protein</fullName>
    </submittedName>
</protein>
<gene>
    <name evidence="2" type="ORF">CERZMDRAFT_81288</name>
</gene>